<sequence length="174" mass="18066">MSLLGTGPILAFSFRENNIIAAGPGTFIGEAGGDSVRNRFVAAGAALTVALLGACTSRPPAQLSSTASVTVDGKDRNFHIVTCRQLEWRRMIDIGADFSGAKVAVDENAQPPVVESVHIQNLSGFSGMYSRGGSGSADMSMTGDKFTISGTADGYKTDKPSEPATATFKIVVTC</sequence>
<dbReference type="HOGENOM" id="CLU_131476_0_1_11"/>
<dbReference type="EMBL" id="AE016958">
    <property type="protein sequence ID" value="AAS03095.1"/>
    <property type="molecule type" value="Genomic_DNA"/>
</dbReference>
<evidence type="ECO:0000256" key="3">
    <source>
        <dbReference type="ARBA" id="ARBA00023136"/>
    </source>
</evidence>
<protein>
    <recommendedName>
        <fullName evidence="8">LppE</fullName>
    </recommendedName>
</protein>
<keyword evidence="3" id="KW-0472">Membrane</keyword>
<evidence type="ECO:0008006" key="8">
    <source>
        <dbReference type="Google" id="ProtNLM"/>
    </source>
</evidence>
<proteinExistence type="predicted"/>
<dbReference type="Pfam" id="PF05481">
    <property type="entry name" value="Myco_19_kDa"/>
    <property type="match status" value="1"/>
</dbReference>
<keyword evidence="5" id="KW-0449">Lipoprotein</keyword>
<organism evidence="6 7">
    <name type="scientific">Mycolicibacterium paratuberculosis (strain ATCC BAA-968 / K-10)</name>
    <name type="common">Mycobacterium paratuberculosis</name>
    <dbReference type="NCBI Taxonomy" id="262316"/>
    <lineage>
        <taxon>Bacteria</taxon>
        <taxon>Bacillati</taxon>
        <taxon>Actinomycetota</taxon>
        <taxon>Actinomycetes</taxon>
        <taxon>Mycobacteriales</taxon>
        <taxon>Mycobacteriaceae</taxon>
        <taxon>Mycobacterium</taxon>
        <taxon>Mycobacterium avium complex (MAC)</taxon>
    </lineage>
</organism>
<accession>Q742Q7</accession>
<evidence type="ECO:0000256" key="1">
    <source>
        <dbReference type="ARBA" id="ARBA00022475"/>
    </source>
</evidence>
<gene>
    <name evidence="6" type="ordered locus">MAP_0778</name>
</gene>
<evidence type="ECO:0000313" key="7">
    <source>
        <dbReference type="Proteomes" id="UP000000580"/>
    </source>
</evidence>
<keyword evidence="7" id="KW-1185">Reference proteome</keyword>
<name>Q742Q7_MYCPA</name>
<reference evidence="6" key="1">
    <citation type="journal article" date="2005" name="Proc. Natl. Acad. Sci. U.S.A.">
        <title>The complete genome sequence of Mycobacterium avium subspecies paratuberculosis.</title>
        <authorList>
            <person name="Li L."/>
            <person name="Bannantine J.P."/>
            <person name="Zhang Q."/>
            <person name="Amonsin A."/>
            <person name="May B.J."/>
            <person name="Alt D."/>
            <person name="Banerji N."/>
            <person name="Kanjilal S."/>
            <person name="Kapur V."/>
        </authorList>
    </citation>
    <scope>NUCLEOTIDE SEQUENCE [LARGE SCALE GENOMIC DNA]</scope>
    <source>
        <strain evidence="6">K-10</strain>
    </source>
</reference>
<dbReference type="eggNOG" id="ENOG5030QCQ">
    <property type="taxonomic scope" value="Bacteria"/>
</dbReference>
<dbReference type="KEGG" id="mpa:MAP_0778"/>
<evidence type="ECO:0000256" key="5">
    <source>
        <dbReference type="ARBA" id="ARBA00023288"/>
    </source>
</evidence>
<keyword evidence="2" id="KW-0732">Signal</keyword>
<dbReference type="GO" id="GO:0016020">
    <property type="term" value="C:membrane"/>
    <property type="evidence" value="ECO:0007669"/>
    <property type="project" value="InterPro"/>
</dbReference>
<dbReference type="InterPro" id="IPR008691">
    <property type="entry name" value="LpqH"/>
</dbReference>
<dbReference type="Proteomes" id="UP000000580">
    <property type="component" value="Chromosome"/>
</dbReference>
<keyword evidence="4" id="KW-0564">Palmitate</keyword>
<evidence type="ECO:0000256" key="2">
    <source>
        <dbReference type="ARBA" id="ARBA00022729"/>
    </source>
</evidence>
<dbReference type="STRING" id="262316.MAP_0778"/>
<evidence type="ECO:0000313" key="6">
    <source>
        <dbReference type="EMBL" id="AAS03095.1"/>
    </source>
</evidence>
<evidence type="ECO:0000256" key="4">
    <source>
        <dbReference type="ARBA" id="ARBA00023139"/>
    </source>
</evidence>
<dbReference type="AlphaFoldDB" id="Q742Q7"/>
<keyword evidence="1" id="KW-1003">Cell membrane</keyword>